<evidence type="ECO:0000256" key="1">
    <source>
        <dbReference type="SAM" id="SignalP"/>
    </source>
</evidence>
<evidence type="ECO:0000313" key="2">
    <source>
        <dbReference type="EMBL" id="KAK3759548.1"/>
    </source>
</evidence>
<accession>A0AAE0YYE1</accession>
<dbReference type="Proteomes" id="UP001283361">
    <property type="component" value="Unassembled WGS sequence"/>
</dbReference>
<reference evidence="2" key="1">
    <citation type="journal article" date="2023" name="G3 (Bethesda)">
        <title>A reference genome for the long-term kleptoplast-retaining sea slug Elysia crispata morphotype clarki.</title>
        <authorList>
            <person name="Eastman K.E."/>
            <person name="Pendleton A.L."/>
            <person name="Shaikh M.A."/>
            <person name="Suttiyut T."/>
            <person name="Ogas R."/>
            <person name="Tomko P."/>
            <person name="Gavelis G."/>
            <person name="Widhalm J.R."/>
            <person name="Wisecaver J.H."/>
        </authorList>
    </citation>
    <scope>NUCLEOTIDE SEQUENCE</scope>
    <source>
        <strain evidence="2">ECLA1</strain>
    </source>
</reference>
<keyword evidence="3" id="KW-1185">Reference proteome</keyword>
<name>A0AAE0YYE1_9GAST</name>
<evidence type="ECO:0000313" key="3">
    <source>
        <dbReference type="Proteomes" id="UP001283361"/>
    </source>
</evidence>
<feature type="chain" id="PRO_5042027097" evidence="1">
    <location>
        <begin position="20"/>
        <end position="140"/>
    </location>
</feature>
<keyword evidence="1" id="KW-0732">Signal</keyword>
<feature type="signal peptide" evidence="1">
    <location>
        <begin position="1"/>
        <end position="19"/>
    </location>
</feature>
<gene>
    <name evidence="2" type="ORF">RRG08_065892</name>
</gene>
<comment type="caution">
    <text evidence="2">The sequence shown here is derived from an EMBL/GenBank/DDBJ whole genome shotgun (WGS) entry which is preliminary data.</text>
</comment>
<sequence length="140" mass="13987">METFATFAIAALLAYTVNATPCTDICNAQCTMQKKTCVFSGIPDNLCGTVNGVCTMACAAACVCVDSCAAECGDEPSKCKGDDSAAVPHGDLNVLSCGINVSVCSSSCQMKCNFNLFAGVVNAVTGAGGAGGTDGQSVTQ</sequence>
<protein>
    <submittedName>
        <fullName evidence="2">Uncharacterized protein</fullName>
    </submittedName>
</protein>
<organism evidence="2 3">
    <name type="scientific">Elysia crispata</name>
    <name type="common">lettuce slug</name>
    <dbReference type="NCBI Taxonomy" id="231223"/>
    <lineage>
        <taxon>Eukaryota</taxon>
        <taxon>Metazoa</taxon>
        <taxon>Spiralia</taxon>
        <taxon>Lophotrochozoa</taxon>
        <taxon>Mollusca</taxon>
        <taxon>Gastropoda</taxon>
        <taxon>Heterobranchia</taxon>
        <taxon>Euthyneura</taxon>
        <taxon>Panpulmonata</taxon>
        <taxon>Sacoglossa</taxon>
        <taxon>Placobranchoidea</taxon>
        <taxon>Plakobranchidae</taxon>
        <taxon>Elysia</taxon>
    </lineage>
</organism>
<dbReference type="AlphaFoldDB" id="A0AAE0YYE1"/>
<dbReference type="EMBL" id="JAWDGP010005114">
    <property type="protein sequence ID" value="KAK3759548.1"/>
    <property type="molecule type" value="Genomic_DNA"/>
</dbReference>
<proteinExistence type="predicted"/>